<dbReference type="Pfam" id="PF02690">
    <property type="entry name" value="Na_Pi_cotrans"/>
    <property type="match status" value="2"/>
</dbReference>
<feature type="transmembrane region" description="Helical" evidence="6">
    <location>
        <begin position="20"/>
        <end position="43"/>
    </location>
</feature>
<feature type="transmembrane region" description="Helical" evidence="6">
    <location>
        <begin position="82"/>
        <end position="104"/>
    </location>
</feature>
<protein>
    <submittedName>
        <fullName evidence="7">Na/Pi symporter</fullName>
    </submittedName>
</protein>
<gene>
    <name evidence="7" type="ORF">L0668_10445</name>
</gene>
<name>A0ABS9D6H5_9ALTE</name>
<feature type="transmembrane region" description="Helical" evidence="6">
    <location>
        <begin position="140"/>
        <end position="159"/>
    </location>
</feature>
<proteinExistence type="predicted"/>
<feature type="transmembrane region" description="Helical" evidence="6">
    <location>
        <begin position="322"/>
        <end position="341"/>
    </location>
</feature>
<evidence type="ECO:0000256" key="5">
    <source>
        <dbReference type="ARBA" id="ARBA00023136"/>
    </source>
</evidence>
<evidence type="ECO:0000313" key="7">
    <source>
        <dbReference type="EMBL" id="MCF2948526.1"/>
    </source>
</evidence>
<evidence type="ECO:0000256" key="2">
    <source>
        <dbReference type="ARBA" id="ARBA00022475"/>
    </source>
</evidence>
<evidence type="ECO:0000256" key="1">
    <source>
        <dbReference type="ARBA" id="ARBA00004651"/>
    </source>
</evidence>
<feature type="transmembrane region" description="Helical" evidence="6">
    <location>
        <begin position="288"/>
        <end position="310"/>
    </location>
</feature>
<comment type="subcellular location">
    <subcellularLocation>
        <location evidence="1">Cell membrane</location>
        <topology evidence="1">Multi-pass membrane protein</topology>
    </subcellularLocation>
</comment>
<dbReference type="EMBL" id="JAKGAS010000005">
    <property type="protein sequence ID" value="MCF2948526.1"/>
    <property type="molecule type" value="Genomic_DNA"/>
</dbReference>
<feature type="transmembrane region" description="Helical" evidence="6">
    <location>
        <begin position="209"/>
        <end position="230"/>
    </location>
</feature>
<reference evidence="7 8" key="1">
    <citation type="submission" date="2022-01" db="EMBL/GenBank/DDBJ databases">
        <title>Paraglaciecola sp. G1-23.</title>
        <authorList>
            <person name="Jin M.S."/>
            <person name="Han D.M."/>
            <person name="Kim H.M."/>
            <person name="Jeon C.O."/>
        </authorList>
    </citation>
    <scope>NUCLEOTIDE SEQUENCE [LARGE SCALE GENOMIC DNA]</scope>
    <source>
        <strain evidence="7 8">G1-23</strain>
    </source>
</reference>
<keyword evidence="3 6" id="KW-0812">Transmembrane</keyword>
<evidence type="ECO:0000256" key="4">
    <source>
        <dbReference type="ARBA" id="ARBA00022989"/>
    </source>
</evidence>
<dbReference type="InterPro" id="IPR003841">
    <property type="entry name" value="Na/Pi_transpt"/>
</dbReference>
<comment type="caution">
    <text evidence="7">The sequence shown here is derived from an EMBL/GenBank/DDBJ whole genome shotgun (WGS) entry which is preliminary data.</text>
</comment>
<evidence type="ECO:0000313" key="8">
    <source>
        <dbReference type="Proteomes" id="UP001521137"/>
    </source>
</evidence>
<dbReference type="PANTHER" id="PTHR10010">
    <property type="entry name" value="SOLUTE CARRIER FAMILY 34 SODIUM PHOSPHATE , MEMBER 2-RELATED"/>
    <property type="match status" value="1"/>
</dbReference>
<sequence>MSEFTSTLDSNNSVNTSNNFAQWLVVAALVYLLICAVSIIGGGFKMAAGGHAKELFAFASNPFAGLVIGTIATALIQSSSTVTAIIVGLVAGGLPVSVAVPLVMGANIGTSITNTIVSLGHVKAKAEFSRAFSAATVHDFFNLLSVVIFLPLEISFGLLEKLGSKLAHFFYGGDQVSISSFNFVKTATYPVVNSSKQAMQFFGEQTGGILLIIFGIILIFLSITLVGKQLKKLMVGKAKTIMHAAIGRSPISGIFSGTLVTVLVQSSSTTTSLMIPLAGSGAFSLKQIYPFTLGANIGTCVTAVLAATAVTGNSEAALQIAFIHLTYNVLGVLFIYGTPFLRYIPVKCAQWMGRSAAENKLIALIYILTVFFIIPAICIIISNLIK</sequence>
<feature type="transmembrane region" description="Helical" evidence="6">
    <location>
        <begin position="55"/>
        <end position="76"/>
    </location>
</feature>
<keyword evidence="2" id="KW-1003">Cell membrane</keyword>
<accession>A0ABS9D6H5</accession>
<evidence type="ECO:0000256" key="3">
    <source>
        <dbReference type="ARBA" id="ARBA00022692"/>
    </source>
</evidence>
<keyword evidence="5 6" id="KW-0472">Membrane</keyword>
<keyword evidence="8" id="KW-1185">Reference proteome</keyword>
<evidence type="ECO:0000256" key="6">
    <source>
        <dbReference type="SAM" id="Phobius"/>
    </source>
</evidence>
<feature type="transmembrane region" description="Helical" evidence="6">
    <location>
        <begin position="361"/>
        <end position="385"/>
    </location>
</feature>
<dbReference type="PANTHER" id="PTHR10010:SF46">
    <property type="entry name" value="SODIUM-DEPENDENT PHOSPHATE TRANSPORT PROTEIN 2B"/>
    <property type="match status" value="1"/>
</dbReference>
<dbReference type="Proteomes" id="UP001521137">
    <property type="component" value="Unassembled WGS sequence"/>
</dbReference>
<organism evidence="7 8">
    <name type="scientific">Paraglaciecola algarum</name>
    <dbReference type="NCBI Taxonomy" id="3050085"/>
    <lineage>
        <taxon>Bacteria</taxon>
        <taxon>Pseudomonadati</taxon>
        <taxon>Pseudomonadota</taxon>
        <taxon>Gammaproteobacteria</taxon>
        <taxon>Alteromonadales</taxon>
        <taxon>Alteromonadaceae</taxon>
        <taxon>Paraglaciecola</taxon>
    </lineage>
</organism>
<dbReference type="RefSeq" id="WP_235312382.1">
    <property type="nucleotide sequence ID" value="NZ_JAKGAS010000005.1"/>
</dbReference>
<keyword evidence="4 6" id="KW-1133">Transmembrane helix</keyword>
<dbReference type="NCBIfam" id="NF037997">
    <property type="entry name" value="Na_Pi_symport"/>
    <property type="match status" value="1"/>
</dbReference>